<organism evidence="2 3">
    <name type="scientific">Streptomyces diacarni</name>
    <dbReference type="NCBI Taxonomy" id="2800381"/>
    <lineage>
        <taxon>Bacteria</taxon>
        <taxon>Bacillati</taxon>
        <taxon>Actinomycetota</taxon>
        <taxon>Actinomycetes</taxon>
        <taxon>Kitasatosporales</taxon>
        <taxon>Streptomycetaceae</taxon>
        <taxon>Streptomyces</taxon>
    </lineage>
</organism>
<comment type="caution">
    <text evidence="2">The sequence shown here is derived from an EMBL/GenBank/DDBJ whole genome shotgun (WGS) entry which is preliminary data.</text>
</comment>
<evidence type="ECO:0000313" key="2">
    <source>
        <dbReference type="EMBL" id="RCG26324.1"/>
    </source>
</evidence>
<dbReference type="Proteomes" id="UP000252914">
    <property type="component" value="Unassembled WGS sequence"/>
</dbReference>
<proteinExistence type="predicted"/>
<feature type="chain" id="PRO_5038764817" description="DUF3558 domain-containing protein" evidence="1">
    <location>
        <begin position="36"/>
        <end position="190"/>
    </location>
</feature>
<dbReference type="PROSITE" id="PS51257">
    <property type="entry name" value="PROKAR_LIPOPROTEIN"/>
    <property type="match status" value="1"/>
</dbReference>
<accession>A0A367F7H7</accession>
<dbReference type="EMBL" id="QOIN01000034">
    <property type="protein sequence ID" value="RCG26324.1"/>
    <property type="molecule type" value="Genomic_DNA"/>
</dbReference>
<dbReference type="AlphaFoldDB" id="A0A367F7H7"/>
<evidence type="ECO:0000256" key="1">
    <source>
        <dbReference type="SAM" id="SignalP"/>
    </source>
</evidence>
<keyword evidence="3" id="KW-1185">Reference proteome</keyword>
<sequence length="190" mass="20933">MVLAKMTVTHLARRPTACATAVVAALLALSGCAGGRDYAVPKEICGVRMSEDVVEPLLPDGDEVEQERERRPFRDRHFVNCDVDVDGKGALYVKVSESHHLPKLRRGKDNPEHNDDVEEIEDLPFSGWATVSDDTVSAAAECGGEAEALVFHFPFQTDNPEDLKERRAAGARFIKEFVPGERKKEGCTAR</sequence>
<keyword evidence="1" id="KW-0732">Signal</keyword>
<gene>
    <name evidence="2" type="ORF">DTL70_06965</name>
</gene>
<evidence type="ECO:0000313" key="3">
    <source>
        <dbReference type="Proteomes" id="UP000252914"/>
    </source>
</evidence>
<reference evidence="2 3" key="1">
    <citation type="submission" date="2018-06" db="EMBL/GenBank/DDBJ databases">
        <title>Streptomyces reniochalinae sp. nov. and Streptomyces diacarnus sp. nov. from marine sponges.</title>
        <authorList>
            <person name="Li L."/>
        </authorList>
    </citation>
    <scope>NUCLEOTIDE SEQUENCE [LARGE SCALE GENOMIC DNA]</scope>
    <source>
        <strain evidence="2 3">LHW51701</strain>
    </source>
</reference>
<protein>
    <recommendedName>
        <fullName evidence="4">DUF3558 domain-containing protein</fullName>
    </recommendedName>
</protein>
<feature type="signal peptide" evidence="1">
    <location>
        <begin position="1"/>
        <end position="35"/>
    </location>
</feature>
<evidence type="ECO:0008006" key="4">
    <source>
        <dbReference type="Google" id="ProtNLM"/>
    </source>
</evidence>
<name>A0A367F7H7_9ACTN</name>